<reference evidence="1 2" key="1">
    <citation type="submission" date="2019-02" db="EMBL/GenBank/DDBJ databases">
        <title>Deep-cultivation of Planctomycetes and their phenomic and genomic characterization uncovers novel biology.</title>
        <authorList>
            <person name="Wiegand S."/>
            <person name="Jogler M."/>
            <person name="Boedeker C."/>
            <person name="Pinto D."/>
            <person name="Vollmers J."/>
            <person name="Rivas-Marin E."/>
            <person name="Kohn T."/>
            <person name="Peeters S.H."/>
            <person name="Heuer A."/>
            <person name="Rast P."/>
            <person name="Oberbeckmann S."/>
            <person name="Bunk B."/>
            <person name="Jeske O."/>
            <person name="Meyerdierks A."/>
            <person name="Storesund J.E."/>
            <person name="Kallscheuer N."/>
            <person name="Luecker S."/>
            <person name="Lage O.M."/>
            <person name="Pohl T."/>
            <person name="Merkel B.J."/>
            <person name="Hornburger P."/>
            <person name="Mueller R.-W."/>
            <person name="Bruemmer F."/>
            <person name="Labrenz M."/>
            <person name="Spormann A.M."/>
            <person name="Op den Camp H."/>
            <person name="Overmann J."/>
            <person name="Amann R."/>
            <person name="Jetten M.S.M."/>
            <person name="Mascher T."/>
            <person name="Medema M.H."/>
            <person name="Devos D.P."/>
            <person name="Kaster A.-K."/>
            <person name="Ovreas L."/>
            <person name="Rohde M."/>
            <person name="Galperin M.Y."/>
            <person name="Jogler C."/>
        </authorList>
    </citation>
    <scope>NUCLEOTIDE SEQUENCE [LARGE SCALE GENOMIC DNA]</scope>
    <source>
        <strain evidence="1 2">HG66A1</strain>
    </source>
</reference>
<dbReference type="Proteomes" id="UP000320421">
    <property type="component" value="Chromosome"/>
</dbReference>
<dbReference type="OrthoDB" id="282073at2"/>
<protein>
    <submittedName>
        <fullName evidence="1">Uncharacterized protein</fullName>
    </submittedName>
</protein>
<dbReference type="EMBL" id="CP036266">
    <property type="protein sequence ID" value="QDT20513.1"/>
    <property type="molecule type" value="Genomic_DNA"/>
</dbReference>
<gene>
    <name evidence="1" type="ORF">HG66A1_22990</name>
</gene>
<dbReference type="RefSeq" id="WP_145183431.1">
    <property type="nucleotide sequence ID" value="NZ_CP036266.1"/>
</dbReference>
<name>A0A517PMC3_9PLAN</name>
<sequence length="85" mass="9980">MTPKLTDEMRQALLESPDRPLQIEDDQTQKVYLLVPQEAFQHWMDAELRRELQIGFDQADAGDVTDWDVEALLREARTRQIVEPE</sequence>
<evidence type="ECO:0000313" key="2">
    <source>
        <dbReference type="Proteomes" id="UP000320421"/>
    </source>
</evidence>
<proteinExistence type="predicted"/>
<organism evidence="1 2">
    <name type="scientific">Gimesia chilikensis</name>
    <dbReference type="NCBI Taxonomy" id="2605989"/>
    <lineage>
        <taxon>Bacteria</taxon>
        <taxon>Pseudomonadati</taxon>
        <taxon>Planctomycetota</taxon>
        <taxon>Planctomycetia</taxon>
        <taxon>Planctomycetales</taxon>
        <taxon>Planctomycetaceae</taxon>
        <taxon>Gimesia</taxon>
    </lineage>
</organism>
<accession>A0A517PMC3</accession>
<dbReference type="AlphaFoldDB" id="A0A517PMC3"/>
<keyword evidence="2" id="KW-1185">Reference proteome</keyword>
<evidence type="ECO:0000313" key="1">
    <source>
        <dbReference type="EMBL" id="QDT20513.1"/>
    </source>
</evidence>